<dbReference type="PANTHER" id="PTHR11712:SF336">
    <property type="entry name" value="3-OXOACYL-[ACYL-CARRIER-PROTEIN] SYNTHASE, MITOCHONDRIAL"/>
    <property type="match status" value="1"/>
</dbReference>
<dbReference type="GO" id="GO:0006633">
    <property type="term" value="P:fatty acid biosynthetic process"/>
    <property type="evidence" value="ECO:0007669"/>
    <property type="project" value="TreeGrafter"/>
</dbReference>
<organism evidence="4">
    <name type="scientific">marine sediment metagenome</name>
    <dbReference type="NCBI Taxonomy" id="412755"/>
    <lineage>
        <taxon>unclassified sequences</taxon>
        <taxon>metagenomes</taxon>
        <taxon>ecological metagenomes</taxon>
    </lineage>
</organism>
<evidence type="ECO:0000313" key="4">
    <source>
        <dbReference type="EMBL" id="GAH90301.1"/>
    </source>
</evidence>
<comment type="caution">
    <text evidence="4">The sequence shown here is derived from an EMBL/GenBank/DDBJ whole genome shotgun (WGS) entry which is preliminary data.</text>
</comment>
<dbReference type="SUPFAM" id="SSF53901">
    <property type="entry name" value="Thiolase-like"/>
    <property type="match status" value="2"/>
</dbReference>
<dbReference type="CDD" id="cd00834">
    <property type="entry name" value="KAS_I_II"/>
    <property type="match status" value="1"/>
</dbReference>
<accession>X1J6F1</accession>
<dbReference type="InterPro" id="IPR016039">
    <property type="entry name" value="Thiolase-like"/>
</dbReference>
<dbReference type="GO" id="GO:0004315">
    <property type="term" value="F:3-oxoacyl-[acyl-carrier-protein] synthase activity"/>
    <property type="evidence" value="ECO:0007669"/>
    <property type="project" value="TreeGrafter"/>
</dbReference>
<sequence>VEEFWPGLVAGKSGIGLITRFDASNFYVKVDAEVKNFDPTKYMNLKVIDRSTRAVQFAIAAAKEAIKSAELDMTKECPERVGVSVGCMVESGYVVKQSELINRRGPRRADPLFIAKSGPSAASMQIGMLLGARGPNSSVNSLCATGADAIGTALNFICLGYADVMIAGGVDSSLDPVSIAGIDILGALSREPDPAKACRPFDLNRSGFIFGEGAGLVILESYEHAKKREAPILAELAGVSWSFDAHDATAPAPEAEAYAMKTALQNAGVKPEEVDYINAHGTSTRANDPNETKAIKMALGDYAYKVPVSSTKISILPHLPVTSCTIAFTASPSRTSASTGIASPP</sequence>
<evidence type="ECO:0000256" key="2">
    <source>
        <dbReference type="ARBA" id="ARBA00022679"/>
    </source>
</evidence>
<keyword evidence="2" id="KW-0808">Transferase</keyword>
<dbReference type="PROSITE" id="PS52004">
    <property type="entry name" value="KS3_2"/>
    <property type="match status" value="1"/>
</dbReference>
<dbReference type="InterPro" id="IPR020841">
    <property type="entry name" value="PKS_Beta-ketoAc_synthase_dom"/>
</dbReference>
<evidence type="ECO:0000256" key="1">
    <source>
        <dbReference type="ARBA" id="ARBA00008467"/>
    </source>
</evidence>
<dbReference type="InterPro" id="IPR014030">
    <property type="entry name" value="Ketoacyl_synth_N"/>
</dbReference>
<dbReference type="InterPro" id="IPR014031">
    <property type="entry name" value="Ketoacyl_synth_C"/>
</dbReference>
<dbReference type="PANTHER" id="PTHR11712">
    <property type="entry name" value="POLYKETIDE SYNTHASE-RELATED"/>
    <property type="match status" value="1"/>
</dbReference>
<feature type="non-terminal residue" evidence="4">
    <location>
        <position position="1"/>
    </location>
</feature>
<proteinExistence type="inferred from homology"/>
<dbReference type="GO" id="GO:0005829">
    <property type="term" value="C:cytosol"/>
    <property type="evidence" value="ECO:0007669"/>
    <property type="project" value="TreeGrafter"/>
</dbReference>
<feature type="domain" description="Ketosynthase family 3 (KS3)" evidence="3">
    <location>
        <begin position="1"/>
        <end position="345"/>
    </location>
</feature>
<evidence type="ECO:0000259" key="3">
    <source>
        <dbReference type="PROSITE" id="PS52004"/>
    </source>
</evidence>
<dbReference type="Pfam" id="PF02801">
    <property type="entry name" value="Ketoacyl-synt_C"/>
    <property type="match status" value="1"/>
</dbReference>
<dbReference type="Pfam" id="PF00109">
    <property type="entry name" value="ketoacyl-synt"/>
    <property type="match status" value="1"/>
</dbReference>
<reference evidence="4" key="1">
    <citation type="journal article" date="2014" name="Front. Microbiol.">
        <title>High frequency of phylogenetically diverse reductive dehalogenase-homologous genes in deep subseafloor sedimentary metagenomes.</title>
        <authorList>
            <person name="Kawai M."/>
            <person name="Futagami T."/>
            <person name="Toyoda A."/>
            <person name="Takaki Y."/>
            <person name="Nishi S."/>
            <person name="Hori S."/>
            <person name="Arai W."/>
            <person name="Tsubouchi T."/>
            <person name="Morono Y."/>
            <person name="Uchiyama I."/>
            <person name="Ito T."/>
            <person name="Fujiyama A."/>
            <person name="Inagaki F."/>
            <person name="Takami H."/>
        </authorList>
    </citation>
    <scope>NUCLEOTIDE SEQUENCE</scope>
    <source>
        <strain evidence="4">Expedition CK06-06</strain>
    </source>
</reference>
<dbReference type="EMBL" id="BARV01000881">
    <property type="protein sequence ID" value="GAH90301.1"/>
    <property type="molecule type" value="Genomic_DNA"/>
</dbReference>
<protein>
    <recommendedName>
        <fullName evidence="3">Ketosynthase family 3 (KS3) domain-containing protein</fullName>
    </recommendedName>
</protein>
<dbReference type="Gene3D" id="3.40.47.10">
    <property type="match status" value="1"/>
</dbReference>
<gene>
    <name evidence="4" type="ORF">S06H3_02864</name>
</gene>
<dbReference type="AlphaFoldDB" id="X1J6F1"/>
<name>X1J6F1_9ZZZZ</name>
<dbReference type="SMART" id="SM00825">
    <property type="entry name" value="PKS_KS"/>
    <property type="match status" value="1"/>
</dbReference>
<comment type="similarity">
    <text evidence="1">Belongs to the thiolase-like superfamily. Beta-ketoacyl-ACP synthases family.</text>
</comment>
<dbReference type="InterPro" id="IPR000794">
    <property type="entry name" value="Beta-ketoacyl_synthase"/>
</dbReference>